<dbReference type="GO" id="GO:0015031">
    <property type="term" value="P:protein transport"/>
    <property type="evidence" value="ECO:0007669"/>
    <property type="project" value="InterPro"/>
</dbReference>
<dbReference type="PANTHER" id="PTHR12961:SF0">
    <property type="entry name" value="CONSERVED OLIGOMERIC GOLGI COMPLEX SUBUNIT 2"/>
    <property type="match status" value="1"/>
</dbReference>
<dbReference type="GO" id="GO:0007030">
    <property type="term" value="P:Golgi organization"/>
    <property type="evidence" value="ECO:0007669"/>
    <property type="project" value="InterPro"/>
</dbReference>
<dbReference type="GO" id="GO:0016020">
    <property type="term" value="C:membrane"/>
    <property type="evidence" value="ECO:0007669"/>
    <property type="project" value="InterPro"/>
</dbReference>
<dbReference type="GO" id="GO:0017119">
    <property type="term" value="C:Golgi transport complex"/>
    <property type="evidence" value="ECO:0007669"/>
    <property type="project" value="TreeGrafter"/>
</dbReference>
<name>A0A183D6W4_9BILA</name>
<dbReference type="InterPro" id="IPR024603">
    <property type="entry name" value="COG_complex_COG2_C"/>
</dbReference>
<dbReference type="WBParaSite" id="GPUH_0000446201-mRNA-1">
    <property type="protein sequence ID" value="GPUH_0000446201-mRNA-1"/>
    <property type="gene ID" value="GPUH_0000446201"/>
</dbReference>
<dbReference type="PANTHER" id="PTHR12961">
    <property type="entry name" value="CONSERVED OLIGOMERIC GOLGI COMPLEX COMPONENT 2"/>
    <property type="match status" value="1"/>
</dbReference>
<dbReference type="InterPro" id="IPR009316">
    <property type="entry name" value="COG2"/>
</dbReference>
<organism evidence="4">
    <name type="scientific">Gongylonema pulchrum</name>
    <dbReference type="NCBI Taxonomy" id="637853"/>
    <lineage>
        <taxon>Eukaryota</taxon>
        <taxon>Metazoa</taxon>
        <taxon>Ecdysozoa</taxon>
        <taxon>Nematoda</taxon>
        <taxon>Chromadorea</taxon>
        <taxon>Rhabditida</taxon>
        <taxon>Spirurina</taxon>
        <taxon>Spiruromorpha</taxon>
        <taxon>Spiruroidea</taxon>
        <taxon>Gongylonematidae</taxon>
        <taxon>Gongylonema</taxon>
    </lineage>
</organism>
<gene>
    <name evidence="2" type="ORF">GPUH_LOCUS4457</name>
</gene>
<dbReference type="Pfam" id="PF12022">
    <property type="entry name" value="COG2_C"/>
    <property type="match status" value="1"/>
</dbReference>
<evidence type="ECO:0000313" key="4">
    <source>
        <dbReference type="WBParaSite" id="GPUH_0000446201-mRNA-1"/>
    </source>
</evidence>
<reference evidence="4" key="1">
    <citation type="submission" date="2016-06" db="UniProtKB">
        <authorList>
            <consortium name="WormBaseParasite"/>
        </authorList>
    </citation>
    <scope>IDENTIFICATION</scope>
</reference>
<dbReference type="GO" id="GO:0006891">
    <property type="term" value="P:intra-Golgi vesicle-mediated transport"/>
    <property type="evidence" value="ECO:0007669"/>
    <property type="project" value="TreeGrafter"/>
</dbReference>
<feature type="domain" description="COG complex component COG2 C-terminal" evidence="1">
    <location>
        <begin position="321"/>
        <end position="458"/>
    </location>
</feature>
<evidence type="ECO:0000259" key="1">
    <source>
        <dbReference type="Pfam" id="PF12022"/>
    </source>
</evidence>
<evidence type="ECO:0000313" key="2">
    <source>
        <dbReference type="EMBL" id="VDK45027.1"/>
    </source>
</evidence>
<dbReference type="OrthoDB" id="332281at2759"/>
<dbReference type="AlphaFoldDB" id="A0A183D6W4"/>
<sequence length="461" mass="53378">MQSAEFIEQKANDLIACRQAQYNVRVHILLIKTLERLADEIANKPEKLDSFWLRAFTDTIADAVIWYNRANNIDGKVAEAYSACLNCAGRYAEEWLVQDLKSDCCYTGQLLGIITLNNSIDSAVSRVMTEVINERIAKPKGNLGDFLDDVYATVQKVEPYCIRCLCALARTEPKQSRFSGILKFSIQQIYTEKKSYIFFIQICASYCLILQLREEWLQKLIESGVPTARISPFLDKCLLTFTISILDQRNSIRGCSLIPWELFVLALAWFSNTGSFQHFSPVVVPSDNRLFHRCYKTTCDFIMNWPDAASSRTVLRMIRDKFSLVVYFKLETQHFLSELKEQLLSPSSMKMVANEKTDRWGEKIFFECSKTVIDALERVWSEEVYLPSLIDKSWDFTLEVLFKYVQWIDAIKKYYRTEKRVPEGLETWRFFCALCTDCATVDARAFGIALSPIWSKIREFE</sequence>
<dbReference type="EMBL" id="UYRT01008429">
    <property type="protein sequence ID" value="VDK45027.1"/>
    <property type="molecule type" value="Genomic_DNA"/>
</dbReference>
<keyword evidence="3" id="KW-1185">Reference proteome</keyword>
<protein>
    <submittedName>
        <fullName evidence="4">MYND-type domain-containing protein</fullName>
    </submittedName>
</protein>
<accession>A0A183D6W4</accession>
<dbReference type="Proteomes" id="UP000271098">
    <property type="component" value="Unassembled WGS sequence"/>
</dbReference>
<reference evidence="2 3" key="2">
    <citation type="submission" date="2018-11" db="EMBL/GenBank/DDBJ databases">
        <authorList>
            <consortium name="Pathogen Informatics"/>
        </authorList>
    </citation>
    <scope>NUCLEOTIDE SEQUENCE [LARGE SCALE GENOMIC DNA]</scope>
</reference>
<evidence type="ECO:0000313" key="3">
    <source>
        <dbReference type="Proteomes" id="UP000271098"/>
    </source>
</evidence>
<proteinExistence type="predicted"/>